<dbReference type="Pfam" id="PF13627">
    <property type="entry name" value="LptM_cons"/>
    <property type="match status" value="1"/>
</dbReference>
<organism evidence="7">
    <name type="scientific">invertebrate metagenome</name>
    <dbReference type="NCBI Taxonomy" id="1711999"/>
    <lineage>
        <taxon>unclassified sequences</taxon>
        <taxon>metagenomes</taxon>
        <taxon>organismal metagenomes</taxon>
    </lineage>
</organism>
<dbReference type="EMBL" id="NSIT01000031">
    <property type="protein sequence ID" value="PJE80127.1"/>
    <property type="molecule type" value="Genomic_DNA"/>
</dbReference>
<evidence type="ECO:0008006" key="8">
    <source>
        <dbReference type="Google" id="ProtNLM"/>
    </source>
</evidence>
<evidence type="ECO:0000256" key="1">
    <source>
        <dbReference type="ARBA" id="ARBA00004459"/>
    </source>
</evidence>
<evidence type="ECO:0000256" key="2">
    <source>
        <dbReference type="ARBA" id="ARBA00022729"/>
    </source>
</evidence>
<dbReference type="GO" id="GO:0009279">
    <property type="term" value="C:cell outer membrane"/>
    <property type="evidence" value="ECO:0007669"/>
    <property type="project" value="UniProtKB-SubCell"/>
</dbReference>
<keyword evidence="4" id="KW-0564">Palmitate</keyword>
<evidence type="ECO:0000313" key="7">
    <source>
        <dbReference type="EMBL" id="PJE80127.1"/>
    </source>
</evidence>
<comment type="caution">
    <text evidence="7">The sequence shown here is derived from an EMBL/GenBank/DDBJ whole genome shotgun (WGS) entry which is preliminary data.</text>
</comment>
<evidence type="ECO:0000256" key="4">
    <source>
        <dbReference type="ARBA" id="ARBA00023139"/>
    </source>
</evidence>
<name>A0A2H9TAA3_9ZZZZ</name>
<evidence type="ECO:0000256" key="3">
    <source>
        <dbReference type="ARBA" id="ARBA00023136"/>
    </source>
</evidence>
<keyword evidence="3" id="KW-0472">Membrane</keyword>
<reference evidence="7" key="1">
    <citation type="journal article" date="2017" name="Appl. Environ. Microbiol.">
        <title>Molecular characterization of an Endozoicomonas-like organism causing infection in king scallop Pecten maximus L.</title>
        <authorList>
            <person name="Cano I."/>
            <person name="van Aerle R."/>
            <person name="Ross S."/>
            <person name="Verner-Jeffreys D.W."/>
            <person name="Paley R.K."/>
            <person name="Rimmer G."/>
            <person name="Ryder D."/>
            <person name="Hooper P."/>
            <person name="Stone D."/>
            <person name="Feist S.W."/>
        </authorList>
    </citation>
    <scope>NUCLEOTIDE SEQUENCE</scope>
</reference>
<keyword evidence="6" id="KW-0449">Lipoprotein</keyword>
<evidence type="ECO:0000256" key="6">
    <source>
        <dbReference type="ARBA" id="ARBA00023288"/>
    </source>
</evidence>
<proteinExistence type="predicted"/>
<gene>
    <name evidence="7" type="ORF">CI610_00893</name>
</gene>
<dbReference type="NCBIfam" id="NF047847">
    <property type="entry name" value="SS_mature_LptM"/>
    <property type="match status" value="1"/>
</dbReference>
<comment type="subcellular location">
    <subcellularLocation>
        <location evidence="1">Cell outer membrane</location>
        <topology evidence="1">Lipid-anchor</topology>
    </subcellularLocation>
</comment>
<accession>A0A2H9TAA3</accession>
<dbReference type="InterPro" id="IPR032831">
    <property type="entry name" value="LptM_cons"/>
</dbReference>
<keyword evidence="2" id="KW-0732">Signal</keyword>
<keyword evidence="5" id="KW-0998">Cell outer membrane</keyword>
<sequence>MVVLKIVIALVFSTLLLTGCGQKGSLYLPDSSHSSYQP</sequence>
<dbReference type="AlphaFoldDB" id="A0A2H9TAA3"/>
<protein>
    <recommendedName>
        <fullName evidence="8">Lipopeptide</fullName>
    </recommendedName>
</protein>
<evidence type="ECO:0000256" key="5">
    <source>
        <dbReference type="ARBA" id="ARBA00023237"/>
    </source>
</evidence>
<dbReference type="PROSITE" id="PS51257">
    <property type="entry name" value="PROKAR_LIPOPROTEIN"/>
    <property type="match status" value="1"/>
</dbReference>